<feature type="compositionally biased region" description="Basic and acidic residues" evidence="1">
    <location>
        <begin position="66"/>
        <end position="86"/>
    </location>
</feature>
<organism evidence="2 3">
    <name type="scientific">Caenorhabditis tropicalis</name>
    <dbReference type="NCBI Taxonomy" id="1561998"/>
    <lineage>
        <taxon>Eukaryota</taxon>
        <taxon>Metazoa</taxon>
        <taxon>Ecdysozoa</taxon>
        <taxon>Nematoda</taxon>
        <taxon>Chromadorea</taxon>
        <taxon>Rhabditida</taxon>
        <taxon>Rhabditina</taxon>
        <taxon>Rhabditomorpha</taxon>
        <taxon>Rhabditoidea</taxon>
        <taxon>Rhabditidae</taxon>
        <taxon>Peloderinae</taxon>
        <taxon>Caenorhabditis</taxon>
    </lineage>
</organism>
<feature type="compositionally biased region" description="Basic and acidic residues" evidence="1">
    <location>
        <begin position="96"/>
        <end position="109"/>
    </location>
</feature>
<sequence length="360" mass="41491">MRRSEYEDVPNRIIPPYIPMDSRHERPSRMPPAPSIRQPLLGDAPMDPYRQAYPPNVTFNGPVVDSYRRRGFDKGPSGEDYGKSEGRQPLLRHPKLAVEHLGGDMDISRSRSPSPEVQIIRVLDSRMVRDDRRRDRGDRSRRSRSRSRSRERRRSRSRTRDRARPVRDGLHSQVRDGIVHTNDNYYEFLSYFIDELNEKSRNSADRDVQGSRKLKETITSATEAEKDRIILPPDFNNSDRERMLHCDTTISGLPSSIFYGSGYGPREHYAKYSAAKDLIDKCHRIGVVNSELHAAIGDWKRMDRTFKSQFSTHISKAANAIILLVKKMASESLPSGFLTMRQLPTDLIDRFKTMLANGYD</sequence>
<dbReference type="AlphaFoldDB" id="A0A1I7V1W3"/>
<feature type="compositionally biased region" description="Basic residues" evidence="1">
    <location>
        <begin position="141"/>
        <end position="157"/>
    </location>
</feature>
<evidence type="ECO:0000313" key="2">
    <source>
        <dbReference type="Proteomes" id="UP000095282"/>
    </source>
</evidence>
<keyword evidence="2" id="KW-1185">Reference proteome</keyword>
<feature type="compositionally biased region" description="Basic and acidic residues" evidence="1">
    <location>
        <begin position="158"/>
        <end position="169"/>
    </location>
</feature>
<dbReference type="Proteomes" id="UP000095282">
    <property type="component" value="Unplaced"/>
</dbReference>
<accession>A0A1I7V1W3</accession>
<evidence type="ECO:0000313" key="3">
    <source>
        <dbReference type="WBParaSite" id="Csp11.Scaffold630.g21564.t1"/>
    </source>
</evidence>
<proteinExistence type="predicted"/>
<protein>
    <submittedName>
        <fullName evidence="3">Protein virilizer</fullName>
    </submittedName>
</protein>
<feature type="compositionally biased region" description="Basic and acidic residues" evidence="1">
    <location>
        <begin position="123"/>
        <end position="140"/>
    </location>
</feature>
<name>A0A1I7V1W3_9PELO</name>
<dbReference type="WBParaSite" id="Csp11.Scaffold630.g21564.t1">
    <property type="protein sequence ID" value="Csp11.Scaffold630.g21564.t1"/>
    <property type="gene ID" value="Csp11.Scaffold630.g21564"/>
</dbReference>
<feature type="region of interest" description="Disordered" evidence="1">
    <location>
        <begin position="1"/>
        <end position="169"/>
    </location>
</feature>
<feature type="compositionally biased region" description="Basic and acidic residues" evidence="1">
    <location>
        <begin position="1"/>
        <end position="10"/>
    </location>
</feature>
<dbReference type="eggNOG" id="ENOG502THAQ">
    <property type="taxonomic scope" value="Eukaryota"/>
</dbReference>
<evidence type="ECO:0000256" key="1">
    <source>
        <dbReference type="SAM" id="MobiDB-lite"/>
    </source>
</evidence>
<reference evidence="3" key="1">
    <citation type="submission" date="2016-11" db="UniProtKB">
        <authorList>
            <consortium name="WormBaseParasite"/>
        </authorList>
    </citation>
    <scope>IDENTIFICATION</scope>
</reference>